<dbReference type="SUPFAM" id="SSF46579">
    <property type="entry name" value="Prefoldin"/>
    <property type="match status" value="1"/>
</dbReference>
<dbReference type="CDD" id="cd23161">
    <property type="entry name" value="Prefoldin_6"/>
    <property type="match status" value="1"/>
</dbReference>
<dbReference type="EMBL" id="NEVH01002994">
    <property type="protein sequence ID" value="PNF40922.1"/>
    <property type="molecule type" value="Genomic_DNA"/>
</dbReference>
<evidence type="ECO:0000256" key="2">
    <source>
        <dbReference type="ARBA" id="ARBA00011695"/>
    </source>
</evidence>
<dbReference type="GO" id="GO:0016272">
    <property type="term" value="C:prefoldin complex"/>
    <property type="evidence" value="ECO:0007669"/>
    <property type="project" value="InterPro"/>
</dbReference>
<dbReference type="PANTHER" id="PTHR21431">
    <property type="entry name" value="PREFOLDIN SUBUNIT 6"/>
    <property type="match status" value="1"/>
</dbReference>
<sequence>MVEEIQNKLQLEVDKYKAIQKDYHKAIAQRQQLDGQLSENTAVKKELDLLKANAEVYKLIGPVLVKQDLEEAKQNVAKRINYINTELKRIDDMIVGLDKKQDTHREAITKLQQQFQQAQLKK</sequence>
<evidence type="ECO:0000313" key="6">
    <source>
        <dbReference type="Proteomes" id="UP000235965"/>
    </source>
</evidence>
<reference evidence="5 6" key="1">
    <citation type="submission" date="2017-12" db="EMBL/GenBank/DDBJ databases">
        <title>Hemimetabolous genomes reveal molecular basis of termite eusociality.</title>
        <authorList>
            <person name="Harrison M.C."/>
            <person name="Jongepier E."/>
            <person name="Robertson H.M."/>
            <person name="Arning N."/>
            <person name="Bitard-Feildel T."/>
            <person name="Chao H."/>
            <person name="Childers C.P."/>
            <person name="Dinh H."/>
            <person name="Doddapaneni H."/>
            <person name="Dugan S."/>
            <person name="Gowin J."/>
            <person name="Greiner C."/>
            <person name="Han Y."/>
            <person name="Hu H."/>
            <person name="Hughes D.S.T."/>
            <person name="Huylmans A.-K."/>
            <person name="Kemena C."/>
            <person name="Kremer L.P.M."/>
            <person name="Lee S.L."/>
            <person name="Lopez-Ezquerra A."/>
            <person name="Mallet L."/>
            <person name="Monroy-Kuhn J.M."/>
            <person name="Moser A."/>
            <person name="Murali S.C."/>
            <person name="Muzny D.M."/>
            <person name="Otani S."/>
            <person name="Piulachs M.-D."/>
            <person name="Poelchau M."/>
            <person name="Qu J."/>
            <person name="Schaub F."/>
            <person name="Wada-Katsumata A."/>
            <person name="Worley K.C."/>
            <person name="Xie Q."/>
            <person name="Ylla G."/>
            <person name="Poulsen M."/>
            <person name="Gibbs R.A."/>
            <person name="Schal C."/>
            <person name="Richards S."/>
            <person name="Belles X."/>
            <person name="Korb J."/>
            <person name="Bornberg-Bauer E."/>
        </authorList>
    </citation>
    <scope>NUCLEOTIDE SEQUENCE [LARGE SCALE GENOMIC DNA]</scope>
    <source>
        <tissue evidence="5">Whole body</tissue>
    </source>
</reference>
<dbReference type="AlphaFoldDB" id="A0A2J7RJC0"/>
<dbReference type="STRING" id="105785.A0A2J7RJC0"/>
<dbReference type="FunCoup" id="A0A2J7RJC0">
    <property type="interactions" value="1601"/>
</dbReference>
<comment type="similarity">
    <text evidence="1">Belongs to the prefoldin subunit beta family.</text>
</comment>
<evidence type="ECO:0000313" key="5">
    <source>
        <dbReference type="EMBL" id="PNF40922.1"/>
    </source>
</evidence>
<comment type="subunit">
    <text evidence="2">Heterohexamer of two PFD-alpha type and four PFD-beta type subunits.</text>
</comment>
<dbReference type="Pfam" id="PF01920">
    <property type="entry name" value="Prefoldin_2"/>
    <property type="match status" value="1"/>
</dbReference>
<proteinExistence type="inferred from homology"/>
<gene>
    <name evidence="5" type="primary">Pfdn6</name>
    <name evidence="5" type="ORF">B7P43_G14975</name>
</gene>
<name>A0A2J7RJC0_9NEOP</name>
<keyword evidence="3" id="KW-0143">Chaperone</keyword>
<dbReference type="GO" id="GO:0006457">
    <property type="term" value="P:protein folding"/>
    <property type="evidence" value="ECO:0007669"/>
    <property type="project" value="InterPro"/>
</dbReference>
<dbReference type="FunFam" id="1.10.287.370:FF:000003">
    <property type="entry name" value="Prefoldin subunit 6"/>
    <property type="match status" value="1"/>
</dbReference>
<dbReference type="InterPro" id="IPR009053">
    <property type="entry name" value="Prefoldin"/>
</dbReference>
<dbReference type="Proteomes" id="UP000235965">
    <property type="component" value="Unassembled WGS sequence"/>
</dbReference>
<dbReference type="GO" id="GO:0051082">
    <property type="term" value="F:unfolded protein binding"/>
    <property type="evidence" value="ECO:0007669"/>
    <property type="project" value="InterPro"/>
</dbReference>
<dbReference type="InterPro" id="IPR002777">
    <property type="entry name" value="PFD_beta-like"/>
</dbReference>
<keyword evidence="6" id="KW-1185">Reference proteome</keyword>
<dbReference type="GO" id="GO:0005737">
    <property type="term" value="C:cytoplasm"/>
    <property type="evidence" value="ECO:0007669"/>
    <property type="project" value="TreeGrafter"/>
</dbReference>
<dbReference type="PANTHER" id="PTHR21431:SF0">
    <property type="entry name" value="PREFOLDIN SUBUNIT 6"/>
    <property type="match status" value="1"/>
</dbReference>
<comment type="caution">
    <text evidence="5">The sequence shown here is derived from an EMBL/GenBank/DDBJ whole genome shotgun (WGS) entry which is preliminary data.</text>
</comment>
<dbReference type="Gene3D" id="1.10.287.370">
    <property type="match status" value="1"/>
</dbReference>
<organism evidence="5 6">
    <name type="scientific">Cryptotermes secundus</name>
    <dbReference type="NCBI Taxonomy" id="105785"/>
    <lineage>
        <taxon>Eukaryota</taxon>
        <taxon>Metazoa</taxon>
        <taxon>Ecdysozoa</taxon>
        <taxon>Arthropoda</taxon>
        <taxon>Hexapoda</taxon>
        <taxon>Insecta</taxon>
        <taxon>Pterygota</taxon>
        <taxon>Neoptera</taxon>
        <taxon>Polyneoptera</taxon>
        <taxon>Dictyoptera</taxon>
        <taxon>Blattodea</taxon>
        <taxon>Blattoidea</taxon>
        <taxon>Termitoidae</taxon>
        <taxon>Kalotermitidae</taxon>
        <taxon>Cryptotermitinae</taxon>
        <taxon>Cryptotermes</taxon>
    </lineage>
</organism>
<dbReference type="GO" id="GO:0051131">
    <property type="term" value="P:chaperone-mediated protein complex assembly"/>
    <property type="evidence" value="ECO:0007669"/>
    <property type="project" value="TreeGrafter"/>
</dbReference>
<evidence type="ECO:0000256" key="3">
    <source>
        <dbReference type="ARBA" id="ARBA00023186"/>
    </source>
</evidence>
<dbReference type="GO" id="GO:0051087">
    <property type="term" value="F:protein-folding chaperone binding"/>
    <property type="evidence" value="ECO:0007669"/>
    <property type="project" value="TreeGrafter"/>
</dbReference>
<dbReference type="InParanoid" id="A0A2J7RJC0"/>
<accession>A0A2J7RJC0</accession>
<dbReference type="OrthoDB" id="248120at2759"/>
<evidence type="ECO:0000256" key="4">
    <source>
        <dbReference type="ARBA" id="ARBA00072592"/>
    </source>
</evidence>
<evidence type="ECO:0000256" key="1">
    <source>
        <dbReference type="ARBA" id="ARBA00008045"/>
    </source>
</evidence>
<protein>
    <recommendedName>
        <fullName evidence="4">Probable prefoldin subunit 6</fullName>
    </recommendedName>
</protein>